<feature type="compositionally biased region" description="Acidic residues" evidence="1">
    <location>
        <begin position="181"/>
        <end position="221"/>
    </location>
</feature>
<evidence type="ECO:0000313" key="4">
    <source>
        <dbReference type="Proteomes" id="UP000580250"/>
    </source>
</evidence>
<dbReference type="Pfam" id="PF22964">
    <property type="entry name" value="ZER1-like_2nd"/>
    <property type="match status" value="2"/>
</dbReference>
<name>A0A6V7UL14_MELEN</name>
<organism evidence="3 4">
    <name type="scientific">Meloidogyne enterolobii</name>
    <name type="common">Root-knot nematode worm</name>
    <name type="synonym">Meloidogyne mayaguensis</name>
    <dbReference type="NCBI Taxonomy" id="390850"/>
    <lineage>
        <taxon>Eukaryota</taxon>
        <taxon>Metazoa</taxon>
        <taxon>Ecdysozoa</taxon>
        <taxon>Nematoda</taxon>
        <taxon>Chromadorea</taxon>
        <taxon>Rhabditida</taxon>
        <taxon>Tylenchina</taxon>
        <taxon>Tylenchomorpha</taxon>
        <taxon>Tylenchoidea</taxon>
        <taxon>Meloidogynidae</taxon>
        <taxon>Meloidogyninae</taxon>
        <taxon>Meloidogyne</taxon>
    </lineage>
</organism>
<comment type="caution">
    <text evidence="3">The sequence shown here is derived from an EMBL/GenBank/DDBJ whole genome shotgun (WGS) entry which is preliminary data.</text>
</comment>
<feature type="domain" description="Protein zer-1 homolog-like C-terminal" evidence="2">
    <location>
        <begin position="223"/>
        <end position="321"/>
    </location>
</feature>
<dbReference type="Proteomes" id="UP000580250">
    <property type="component" value="Unassembled WGS sequence"/>
</dbReference>
<dbReference type="EMBL" id="CAJEWN010000079">
    <property type="protein sequence ID" value="CAD2160413.1"/>
    <property type="molecule type" value="Genomic_DNA"/>
</dbReference>
<reference evidence="3 4" key="1">
    <citation type="submission" date="2020-08" db="EMBL/GenBank/DDBJ databases">
        <authorList>
            <person name="Koutsovoulos G."/>
            <person name="Danchin GJ E."/>
        </authorList>
    </citation>
    <scope>NUCLEOTIDE SEQUENCE [LARGE SCALE GENOMIC DNA]</scope>
</reference>
<dbReference type="InterPro" id="IPR055142">
    <property type="entry name" value="ZER1-like_C"/>
</dbReference>
<evidence type="ECO:0000313" key="3">
    <source>
        <dbReference type="EMBL" id="CAD2160413.1"/>
    </source>
</evidence>
<dbReference type="InterPro" id="IPR016024">
    <property type="entry name" value="ARM-type_fold"/>
</dbReference>
<accession>A0A6V7UL14</accession>
<gene>
    <name evidence="3" type="ORF">MENT_LOCUS14251</name>
</gene>
<dbReference type="AlphaFoldDB" id="A0A6V7UL14"/>
<feature type="region of interest" description="Disordered" evidence="1">
    <location>
        <begin position="179"/>
        <end position="222"/>
    </location>
</feature>
<dbReference type="SUPFAM" id="SSF48371">
    <property type="entry name" value="ARM repeat"/>
    <property type="match status" value="1"/>
</dbReference>
<sequence>MSSMFSEVKRLMANVDRDFDTMASYAVRTFAENMENDSIDPLYKRCNVSVLALVVKHCDVESKIEIAGLGIIEVITKLVNDKFMVDGWYDFIEVGWSFLFSIIDEAPINKTRFIEAAGGKAVYEKYLSHPDFGPRYFKNIRKNLANVENGIFGENDSDGEEEKENNSHCVKFQKIVFPLPEENENDGEEDDGEDEEEGEGEEESENEGEGEEEGEEEDEEVQNEHKFYITITNFILKPLEVNSSDPLTQEAVASTLAFSTSRMEKETKIKIGKTGAIEKIFKLIESKISKEEYDLAMGDCLTFLWNVTAGIEENCKIFLKKCFEFLPPIIKKTEDCLNLTDKGVDKILLFMLTLKLNENKDLGEFTKEILKDINKRGRVIYQHKKMKLASDKYHIKNPMVRLIPCKDYSGYLTSTAFGSPAWCLLLFDKDKKEALIKKVKTGTMDIREVKEYGQVLYSGLGKKPPRDIECKMMKEYGL</sequence>
<evidence type="ECO:0000259" key="2">
    <source>
        <dbReference type="Pfam" id="PF22964"/>
    </source>
</evidence>
<evidence type="ECO:0000256" key="1">
    <source>
        <dbReference type="SAM" id="MobiDB-lite"/>
    </source>
</evidence>
<protein>
    <recommendedName>
        <fullName evidence="2">Protein zer-1 homolog-like C-terminal domain-containing protein</fullName>
    </recommendedName>
</protein>
<feature type="domain" description="Protein zer-1 homolog-like C-terminal" evidence="2">
    <location>
        <begin position="13"/>
        <end position="122"/>
    </location>
</feature>
<dbReference type="OrthoDB" id="5783533at2759"/>
<proteinExistence type="predicted"/>